<name>A0ABM8RMM0_9BACT</name>
<feature type="domain" description="DUF8173" evidence="3">
    <location>
        <begin position="233"/>
        <end position="372"/>
    </location>
</feature>
<protein>
    <recommendedName>
        <fullName evidence="3">DUF8173 domain-containing protein</fullName>
    </recommendedName>
</protein>
<feature type="signal peptide" evidence="2">
    <location>
        <begin position="1"/>
        <end position="25"/>
    </location>
</feature>
<accession>A0ABM8RMM0</accession>
<feature type="transmembrane region" description="Helical" evidence="1">
    <location>
        <begin position="303"/>
        <end position="323"/>
    </location>
</feature>
<feature type="chain" id="PRO_5045272775" description="DUF8173 domain-containing protein" evidence="2">
    <location>
        <begin position="26"/>
        <end position="389"/>
    </location>
</feature>
<dbReference type="Proteomes" id="UP000675880">
    <property type="component" value="Unassembled WGS sequence"/>
</dbReference>
<evidence type="ECO:0000313" key="4">
    <source>
        <dbReference type="EMBL" id="CAE6761336.1"/>
    </source>
</evidence>
<dbReference type="InterPro" id="IPR058486">
    <property type="entry name" value="DUF8173"/>
</dbReference>
<organism evidence="4 5">
    <name type="scientific">Nitrospira defluvii</name>
    <dbReference type="NCBI Taxonomy" id="330214"/>
    <lineage>
        <taxon>Bacteria</taxon>
        <taxon>Pseudomonadati</taxon>
        <taxon>Nitrospirota</taxon>
        <taxon>Nitrospiria</taxon>
        <taxon>Nitrospirales</taxon>
        <taxon>Nitrospiraceae</taxon>
        <taxon>Nitrospira</taxon>
    </lineage>
</organism>
<evidence type="ECO:0000259" key="3">
    <source>
        <dbReference type="Pfam" id="PF26514"/>
    </source>
</evidence>
<keyword evidence="1" id="KW-0812">Transmembrane</keyword>
<keyword evidence="2" id="KW-0732">Signal</keyword>
<dbReference type="Pfam" id="PF26514">
    <property type="entry name" value="DUF8173"/>
    <property type="match status" value="1"/>
</dbReference>
<comment type="caution">
    <text evidence="4">The sequence shown here is derived from an EMBL/GenBank/DDBJ whole genome shotgun (WGS) entry which is preliminary data.</text>
</comment>
<gene>
    <name evidence="4" type="ORF">NSPZN2_30660</name>
</gene>
<evidence type="ECO:0000256" key="2">
    <source>
        <dbReference type="SAM" id="SignalP"/>
    </source>
</evidence>
<keyword evidence="5" id="KW-1185">Reference proteome</keyword>
<keyword evidence="1" id="KW-0472">Membrane</keyword>
<proteinExistence type="predicted"/>
<dbReference type="RefSeq" id="WP_213042790.1">
    <property type="nucleotide sequence ID" value="NZ_CAJNBJ010000016.1"/>
</dbReference>
<reference evidence="4 5" key="1">
    <citation type="submission" date="2021-02" db="EMBL/GenBank/DDBJ databases">
        <authorList>
            <person name="Han P."/>
        </authorList>
    </citation>
    <scope>NUCLEOTIDE SEQUENCE [LARGE SCALE GENOMIC DNA]</scope>
    <source>
        <strain evidence="4">Candidatus Nitrospira sp. ZN2</strain>
    </source>
</reference>
<dbReference type="EMBL" id="CAJNBJ010000016">
    <property type="protein sequence ID" value="CAE6761336.1"/>
    <property type="molecule type" value="Genomic_DNA"/>
</dbReference>
<evidence type="ECO:0000256" key="1">
    <source>
        <dbReference type="SAM" id="Phobius"/>
    </source>
</evidence>
<keyword evidence="1" id="KW-1133">Transmembrane helix</keyword>
<sequence>MNVRDAIGSTVLVLLICAPSPAAFADDAVSRSPWGDRAVLRAGQVVQGDYFAFGPHVQISGIVNGDLYAAGGDVMIDGVVNGDVIVAGAKVILSGTVAQDARVIGAQVTVSGTIGRNATLAGVDLHLTETAKVRENLIAGGGHVQLEGPIGRDARVGAWRATLSNEIERDLIVAAESVRLTSKASVGGRLRYWGDAAPSIDEEATVRGPITRRPLPEGWSVERARQGIIGARVLAAVVGFLSTLILGLILLRVYPVFSHRVTTTIRDRPGASLGVGTAVLLVTPIAAASLVVTLLALPVGVVLLAMYGVTVYLARIYTMMYIGQRLLRHRDESSSLAKPFMVGLVVYSLLSLVPVVGGLVTLGAVLFGLGALLITKKDLIVGLREQQQV</sequence>
<feature type="transmembrane region" description="Helical" evidence="1">
    <location>
        <begin position="344"/>
        <end position="374"/>
    </location>
</feature>
<feature type="transmembrane region" description="Helical" evidence="1">
    <location>
        <begin position="233"/>
        <end position="254"/>
    </location>
</feature>
<feature type="transmembrane region" description="Helical" evidence="1">
    <location>
        <begin position="275"/>
        <end position="297"/>
    </location>
</feature>
<evidence type="ECO:0000313" key="5">
    <source>
        <dbReference type="Proteomes" id="UP000675880"/>
    </source>
</evidence>